<proteinExistence type="predicted"/>
<dbReference type="AlphaFoldDB" id="A0A6N6WMQ1"/>
<evidence type="ECO:0000313" key="2">
    <source>
        <dbReference type="EMBL" id="KAE8761248.1"/>
    </source>
</evidence>
<reference evidence="2 3" key="1">
    <citation type="journal article" date="2020" name="Int. J. Syst. Evol. Microbiol.">
        <title>Paraburkholderia madseniana sp. nov., a phenolic acid-degrading bacterium isolated from acidic forest soil.</title>
        <authorList>
            <person name="Wilhelm R.C."/>
            <person name="Murphy S.J.L."/>
            <person name="Feriancek N.M."/>
            <person name="Karasz D.C."/>
            <person name="DeRito C.M."/>
            <person name="Newman J.D."/>
            <person name="Buckley D.H."/>
        </authorList>
    </citation>
    <scope>NUCLEOTIDE SEQUENCE [LARGE SCALE GENOMIC DNA]</scope>
    <source>
        <strain evidence="2 3">RP11</strain>
    </source>
</reference>
<organism evidence="2 3">
    <name type="scientific">Paraburkholderia madseniana</name>
    <dbReference type="NCBI Taxonomy" id="2599607"/>
    <lineage>
        <taxon>Bacteria</taxon>
        <taxon>Pseudomonadati</taxon>
        <taxon>Pseudomonadota</taxon>
        <taxon>Betaproteobacteria</taxon>
        <taxon>Burkholderiales</taxon>
        <taxon>Burkholderiaceae</taxon>
        <taxon>Paraburkholderia</taxon>
    </lineage>
</organism>
<dbReference type="OrthoDB" id="6010489at2"/>
<protein>
    <recommendedName>
        <fullName evidence="4">Phage terminase small subunit P27 family</fullName>
    </recommendedName>
</protein>
<feature type="region of interest" description="Disordered" evidence="1">
    <location>
        <begin position="1"/>
        <end position="39"/>
    </location>
</feature>
<comment type="caution">
    <text evidence="2">The sequence shown here is derived from an EMBL/GenBank/DDBJ whole genome shotgun (WGS) entry which is preliminary data.</text>
</comment>
<gene>
    <name evidence="2" type="ORF">FSO04_04420</name>
</gene>
<dbReference type="RefSeq" id="WP_154558540.1">
    <property type="nucleotide sequence ID" value="NZ_VOSW01000005.1"/>
</dbReference>
<dbReference type="EMBL" id="VOSW01000005">
    <property type="protein sequence ID" value="KAE8761248.1"/>
    <property type="molecule type" value="Genomic_DNA"/>
</dbReference>
<evidence type="ECO:0008006" key="4">
    <source>
        <dbReference type="Google" id="ProtNLM"/>
    </source>
</evidence>
<dbReference type="Proteomes" id="UP000463700">
    <property type="component" value="Unassembled WGS sequence"/>
</dbReference>
<evidence type="ECO:0000256" key="1">
    <source>
        <dbReference type="SAM" id="MobiDB-lite"/>
    </source>
</evidence>
<accession>A0A6N6WMQ1</accession>
<sequence>MRGRKPVPTALKLVRGNPGKRPIPEMEAHPSPDVQMPDWLSPKAKLHWPAIAEP</sequence>
<name>A0A6N6WMQ1_9BURK</name>
<evidence type="ECO:0000313" key="3">
    <source>
        <dbReference type="Proteomes" id="UP000463700"/>
    </source>
</evidence>